<protein>
    <submittedName>
        <fullName evidence="1">Uncharacterized protein</fullName>
    </submittedName>
</protein>
<evidence type="ECO:0000313" key="1">
    <source>
        <dbReference type="EMBL" id="KAF3427889.1"/>
    </source>
</evidence>
<proteinExistence type="predicted"/>
<name>A0A833W0K0_9HYME</name>
<sequence length="59" mass="6894">MKIADITKIQTNYPKCTNIHENYEIETIQEPRFTTQPSSSGNILSENRTKFLQCQARDF</sequence>
<dbReference type="EMBL" id="WNWW01000244">
    <property type="protein sequence ID" value="KAF3427889.1"/>
    <property type="molecule type" value="Genomic_DNA"/>
</dbReference>
<dbReference type="Proteomes" id="UP000655588">
    <property type="component" value="Unassembled WGS sequence"/>
</dbReference>
<reference evidence="1" key="1">
    <citation type="submission" date="2019-11" db="EMBL/GenBank/DDBJ databases">
        <title>The nuclear and mitochondrial genomes of Frieseomelitta varia - a highly eusocial stingless bee (Meliponini) with a permanently sterile worker caste.</title>
        <authorList>
            <person name="Freitas F.C.P."/>
            <person name="Lourenco A.P."/>
            <person name="Nunes F.M.F."/>
            <person name="Paschoal A.R."/>
            <person name="Abreu F.C.P."/>
            <person name="Barbin F.O."/>
            <person name="Bataglia L."/>
            <person name="Cardoso-Junior C.A.M."/>
            <person name="Cervoni M.S."/>
            <person name="Silva S.R."/>
            <person name="Dalarmi F."/>
            <person name="Del Lama M.A."/>
            <person name="Depintor T.S."/>
            <person name="Ferreira K.M."/>
            <person name="Goria P.S."/>
            <person name="Jaskot M.C."/>
            <person name="Lago D.C."/>
            <person name="Luna-Lucena D."/>
            <person name="Moda L.M."/>
            <person name="Nascimento L."/>
            <person name="Pedrino M."/>
            <person name="Rabico F.O."/>
            <person name="Sanches F.C."/>
            <person name="Santos D.E."/>
            <person name="Santos C.G."/>
            <person name="Vieira J."/>
            <person name="Lopes T.F."/>
            <person name="Barchuk A.R."/>
            <person name="Hartfelder K."/>
            <person name="Simoes Z.L.P."/>
            <person name="Bitondi M.M.G."/>
            <person name="Pinheiro D.G."/>
        </authorList>
    </citation>
    <scope>NUCLEOTIDE SEQUENCE</scope>
    <source>
        <strain evidence="1">USP_RPSP 00005682</strain>
        <tissue evidence="1">Whole individual</tissue>
    </source>
</reference>
<dbReference type="AlphaFoldDB" id="A0A833W0K0"/>
<comment type="caution">
    <text evidence="1">The sequence shown here is derived from an EMBL/GenBank/DDBJ whole genome shotgun (WGS) entry which is preliminary data.</text>
</comment>
<gene>
    <name evidence="1" type="ORF">E2986_12443</name>
</gene>
<organism evidence="1 2">
    <name type="scientific">Frieseomelitta varia</name>
    <dbReference type="NCBI Taxonomy" id="561572"/>
    <lineage>
        <taxon>Eukaryota</taxon>
        <taxon>Metazoa</taxon>
        <taxon>Ecdysozoa</taxon>
        <taxon>Arthropoda</taxon>
        <taxon>Hexapoda</taxon>
        <taxon>Insecta</taxon>
        <taxon>Pterygota</taxon>
        <taxon>Neoptera</taxon>
        <taxon>Endopterygota</taxon>
        <taxon>Hymenoptera</taxon>
        <taxon>Apocrita</taxon>
        <taxon>Aculeata</taxon>
        <taxon>Apoidea</taxon>
        <taxon>Anthophila</taxon>
        <taxon>Apidae</taxon>
        <taxon>Frieseomelitta</taxon>
    </lineage>
</organism>
<accession>A0A833W0K0</accession>
<keyword evidence="2" id="KW-1185">Reference proteome</keyword>
<evidence type="ECO:0000313" key="2">
    <source>
        <dbReference type="Proteomes" id="UP000655588"/>
    </source>
</evidence>